<dbReference type="Proteomes" id="UP001595796">
    <property type="component" value="Unassembled WGS sequence"/>
</dbReference>
<dbReference type="PANTHER" id="PTHR30212:SF2">
    <property type="entry name" value="PROTEIN YIIM"/>
    <property type="match status" value="1"/>
</dbReference>
<dbReference type="PANTHER" id="PTHR30212">
    <property type="entry name" value="PROTEIN YIIM"/>
    <property type="match status" value="1"/>
</dbReference>
<reference evidence="3" key="1">
    <citation type="journal article" date="2019" name="Int. J. Syst. Evol. Microbiol.">
        <title>The Global Catalogue of Microorganisms (GCM) 10K type strain sequencing project: providing services to taxonomists for standard genome sequencing and annotation.</title>
        <authorList>
            <consortium name="The Broad Institute Genomics Platform"/>
            <consortium name="The Broad Institute Genome Sequencing Center for Infectious Disease"/>
            <person name="Wu L."/>
            <person name="Ma J."/>
        </authorList>
    </citation>
    <scope>NUCLEOTIDE SEQUENCE [LARGE SCALE GENOMIC DNA]</scope>
    <source>
        <strain evidence="3">CGMCC 1.16444</strain>
    </source>
</reference>
<gene>
    <name evidence="2" type="ORF">ACFPFW_16045</name>
</gene>
<keyword evidence="3" id="KW-1185">Reference proteome</keyword>
<dbReference type="InterPro" id="IPR011037">
    <property type="entry name" value="Pyrv_Knase-like_insert_dom_sf"/>
</dbReference>
<accession>A0ABV9Z3H3</accession>
<evidence type="ECO:0000313" key="3">
    <source>
        <dbReference type="Proteomes" id="UP001595796"/>
    </source>
</evidence>
<dbReference type="EMBL" id="JBHSJF010000008">
    <property type="protein sequence ID" value="MFC5069530.1"/>
    <property type="molecule type" value="Genomic_DNA"/>
</dbReference>
<organism evidence="2 3">
    <name type="scientific">Flaviflagellibacter deserti</name>
    <dbReference type="NCBI Taxonomy" id="2267266"/>
    <lineage>
        <taxon>Bacteria</taxon>
        <taxon>Pseudomonadati</taxon>
        <taxon>Pseudomonadota</taxon>
        <taxon>Alphaproteobacteria</taxon>
        <taxon>Hyphomicrobiales</taxon>
        <taxon>Flaviflagellibacter</taxon>
    </lineage>
</organism>
<evidence type="ECO:0000313" key="2">
    <source>
        <dbReference type="EMBL" id="MFC5069530.1"/>
    </source>
</evidence>
<dbReference type="RefSeq" id="WP_114958349.1">
    <property type="nucleotide sequence ID" value="NZ_JBHSJF010000008.1"/>
</dbReference>
<dbReference type="InterPro" id="IPR005302">
    <property type="entry name" value="MoCF_Sase_C"/>
</dbReference>
<name>A0ABV9Z3H3_9HYPH</name>
<protein>
    <submittedName>
        <fullName evidence="2">MOSC domain-containing protein</fullName>
    </submittedName>
</protein>
<dbReference type="InterPro" id="IPR052353">
    <property type="entry name" value="Benzoxazolinone_Detox_Enz"/>
</dbReference>
<sequence length="211" mass="22985">MARLLSVNIGRPEHVPGHHAPTGIIKRPVDGPVEIGRLGLLGDAIIDRKYHGGPDQAVYIYLQSDYDFWAGELGRVLEPGTFGENLTISGVDGGRLSVGDRFAIGSVLLEVTSHRTPCNTFAARMGDRTWAKRFFKAGRPGAYARVLQEGALQAGQPIEYTSFMGEPVLVSDLLALEGKRDIEIDMLKRGLASPIHPKIRADFEKRLAALA</sequence>
<dbReference type="Pfam" id="PF03473">
    <property type="entry name" value="MOSC"/>
    <property type="match status" value="1"/>
</dbReference>
<evidence type="ECO:0000259" key="1">
    <source>
        <dbReference type="PROSITE" id="PS51340"/>
    </source>
</evidence>
<proteinExistence type="predicted"/>
<dbReference type="PROSITE" id="PS51340">
    <property type="entry name" value="MOSC"/>
    <property type="match status" value="1"/>
</dbReference>
<dbReference type="SUPFAM" id="SSF50800">
    <property type="entry name" value="PK beta-barrel domain-like"/>
    <property type="match status" value="1"/>
</dbReference>
<comment type="caution">
    <text evidence="2">The sequence shown here is derived from an EMBL/GenBank/DDBJ whole genome shotgun (WGS) entry which is preliminary data.</text>
</comment>
<feature type="domain" description="MOSC" evidence="1">
    <location>
        <begin position="27"/>
        <end position="161"/>
    </location>
</feature>
<dbReference type="Gene3D" id="2.40.33.20">
    <property type="entry name" value="PK beta-barrel domain-like"/>
    <property type="match status" value="1"/>
</dbReference>